<dbReference type="InterPro" id="IPR001516">
    <property type="entry name" value="Proton_antipo_N"/>
</dbReference>
<feature type="transmembrane region" description="Helical" evidence="5">
    <location>
        <begin position="296"/>
        <end position="318"/>
    </location>
</feature>
<feature type="transmembrane region" description="Helical" evidence="5">
    <location>
        <begin position="165"/>
        <end position="185"/>
    </location>
</feature>
<accession>A0A127B9Q5</accession>
<gene>
    <name evidence="8" type="ORF">TQ32_05230</name>
</gene>
<dbReference type="PANTHER" id="PTHR42829:SF2">
    <property type="entry name" value="NADH-UBIQUINONE OXIDOREDUCTASE CHAIN 5"/>
    <property type="match status" value="1"/>
</dbReference>
<organism evidence="8 9">
    <name type="scientific">Pyrococcus kukulkanii</name>
    <dbReference type="NCBI Taxonomy" id="1609559"/>
    <lineage>
        <taxon>Archaea</taxon>
        <taxon>Methanobacteriati</taxon>
        <taxon>Methanobacteriota</taxon>
        <taxon>Thermococci</taxon>
        <taxon>Thermococcales</taxon>
        <taxon>Thermococcaceae</taxon>
        <taxon>Pyrococcus</taxon>
    </lineage>
</organism>
<dbReference type="GO" id="GO:0015990">
    <property type="term" value="P:electron transport coupled proton transport"/>
    <property type="evidence" value="ECO:0007669"/>
    <property type="project" value="TreeGrafter"/>
</dbReference>
<dbReference type="Proteomes" id="UP000070587">
    <property type="component" value="Chromosome"/>
</dbReference>
<dbReference type="PRINTS" id="PR01434">
    <property type="entry name" value="NADHDHGNASE5"/>
</dbReference>
<dbReference type="KEGG" id="pyc:TQ32_05230"/>
<reference evidence="8 9" key="2">
    <citation type="journal article" date="2016" name="Int. J. Syst. Evol. Microbiol.">
        <title>Pyrococcus kukulkanii sp. nov., a hyperthermophilic, piezophilic archaeon isolated from a deep-sea hydrothermal vent.</title>
        <authorList>
            <person name="Callac N."/>
            <person name="Oger P."/>
            <person name="Lesongeur F."/>
            <person name="Rattray J.E."/>
            <person name="Vannier P."/>
            <person name="Michoud G."/>
            <person name="Beauverger M."/>
            <person name="Gayet N."/>
            <person name="Rouxel O."/>
            <person name="Jebbar M."/>
            <person name="Godfroy A."/>
        </authorList>
    </citation>
    <scope>NUCLEOTIDE SEQUENCE [LARGE SCALE GENOMIC DNA]</scope>
    <source>
        <strain evidence="8 9">NCB100</strain>
    </source>
</reference>
<evidence type="ECO:0000259" key="6">
    <source>
        <dbReference type="Pfam" id="PF00361"/>
    </source>
</evidence>
<feature type="transmembrane region" description="Helical" evidence="5">
    <location>
        <begin position="6"/>
        <end position="21"/>
    </location>
</feature>
<proteinExistence type="predicted"/>
<reference evidence="9" key="1">
    <citation type="submission" date="2015-02" db="EMBL/GenBank/DDBJ databases">
        <title>Pyrococcus kukulkanii sp. nov., a novel hyperthermophilic archaeon isolated from a deep-sea hydrothermal vent at the Guaymas Basin.</title>
        <authorList>
            <person name="Oger P.M."/>
            <person name="Callac N."/>
            <person name="Jebbar M."/>
            <person name="Godfroy A."/>
        </authorList>
    </citation>
    <scope>NUCLEOTIDE SEQUENCE [LARGE SCALE GENOMIC DNA]</scope>
    <source>
        <strain evidence="9">NCB100</strain>
    </source>
</reference>
<feature type="transmembrane region" description="Helical" evidence="5">
    <location>
        <begin position="442"/>
        <end position="461"/>
    </location>
</feature>
<dbReference type="GO" id="GO:0008137">
    <property type="term" value="F:NADH dehydrogenase (ubiquinone) activity"/>
    <property type="evidence" value="ECO:0007669"/>
    <property type="project" value="InterPro"/>
</dbReference>
<dbReference type="AlphaFoldDB" id="A0A127B9Q5"/>
<dbReference type="GeneID" id="28491215"/>
<feature type="transmembrane region" description="Helical" evidence="5">
    <location>
        <begin position="239"/>
        <end position="258"/>
    </location>
</feature>
<evidence type="ECO:0000256" key="2">
    <source>
        <dbReference type="ARBA" id="ARBA00022692"/>
    </source>
</evidence>
<dbReference type="RefSeq" id="WP_068321931.1">
    <property type="nucleotide sequence ID" value="NZ_CP010835.1"/>
</dbReference>
<feature type="transmembrane region" description="Helical" evidence="5">
    <location>
        <begin position="28"/>
        <end position="46"/>
    </location>
</feature>
<evidence type="ECO:0000256" key="4">
    <source>
        <dbReference type="ARBA" id="ARBA00023136"/>
    </source>
</evidence>
<dbReference type="InterPro" id="IPR001750">
    <property type="entry name" value="ND/Mrp_TM"/>
</dbReference>
<keyword evidence="2 5" id="KW-0812">Transmembrane</keyword>
<feature type="transmembrane region" description="Helical" evidence="5">
    <location>
        <begin position="111"/>
        <end position="128"/>
    </location>
</feature>
<evidence type="ECO:0000256" key="1">
    <source>
        <dbReference type="ARBA" id="ARBA00004141"/>
    </source>
</evidence>
<dbReference type="OrthoDB" id="371891at2157"/>
<evidence type="ECO:0000313" key="8">
    <source>
        <dbReference type="EMBL" id="AMM53947.1"/>
    </source>
</evidence>
<dbReference type="GO" id="GO:0042773">
    <property type="term" value="P:ATP synthesis coupled electron transport"/>
    <property type="evidence" value="ECO:0007669"/>
    <property type="project" value="InterPro"/>
</dbReference>
<evidence type="ECO:0000256" key="5">
    <source>
        <dbReference type="SAM" id="Phobius"/>
    </source>
</evidence>
<dbReference type="InterPro" id="IPR003945">
    <property type="entry name" value="NU5C-like"/>
</dbReference>
<comment type="subcellular location">
    <subcellularLocation>
        <location evidence="1">Membrane</location>
        <topology evidence="1">Multi-pass membrane protein</topology>
    </subcellularLocation>
</comment>
<sequence>MDLIIFSFLVPILAGIFAFRLDGKRADALLVGASGFSLLTITYSLITFTPRHVVLAEVNNFGEVYGLIVDDISLPIAFVVSLVGFLFMLYSIDYLSPQNRERPVREGKGRFHGWMLIFLGSTLGFLFSSSMLQMLVFFELMSLACWGVVSFYGTKEAIRAAYKALLMPNFGALVGLYSAFALAYLKTHDLSLLSLSSLPQDVKLLVFLGAMIAAFTKSAQFPLYSWLPDAMEAPTPASAFLHGAAMIEMGVFLLARVVQFMNPIPKAGGFIMLFLLAITLLITTIAYPMQKDAKRLLAYSTMAEAAVMYSGVLFAVFGSGLGIKLAMFQIFTHAFVKGLGFLTAGTFSYSLGTLNMSKIKVGGLVGTVWMLSLFGLAGAPPFGIFFSKALLLRSGVQIGGLCWAIVLLILLDSTVFFVVSALRVRDMLGGEDLKVTGLMRGVIAILAVLAVIAPALGYKLIVGW</sequence>
<name>A0A127B9Q5_9EURY</name>
<feature type="transmembrane region" description="Helical" evidence="5">
    <location>
        <begin position="398"/>
        <end position="422"/>
    </location>
</feature>
<feature type="transmembrane region" description="Helical" evidence="5">
    <location>
        <begin position="330"/>
        <end position="351"/>
    </location>
</feature>
<dbReference type="GO" id="GO:0016020">
    <property type="term" value="C:membrane"/>
    <property type="evidence" value="ECO:0007669"/>
    <property type="project" value="UniProtKB-SubCell"/>
</dbReference>
<dbReference type="GO" id="GO:0003954">
    <property type="term" value="F:NADH dehydrogenase activity"/>
    <property type="evidence" value="ECO:0007669"/>
    <property type="project" value="TreeGrafter"/>
</dbReference>
<feature type="transmembrane region" description="Helical" evidence="5">
    <location>
        <begin position="363"/>
        <end position="386"/>
    </location>
</feature>
<dbReference type="STRING" id="1609559.TQ32_05230"/>
<feature type="transmembrane region" description="Helical" evidence="5">
    <location>
        <begin position="72"/>
        <end position="90"/>
    </location>
</feature>
<feature type="domain" description="NADH-Ubiquinone oxidoreductase (complex I) chain 5 N-terminal" evidence="7">
    <location>
        <begin position="64"/>
        <end position="96"/>
    </location>
</feature>
<keyword evidence="4 5" id="KW-0472">Membrane</keyword>
<evidence type="ECO:0000259" key="7">
    <source>
        <dbReference type="Pfam" id="PF00662"/>
    </source>
</evidence>
<protein>
    <submittedName>
        <fullName evidence="8">Hydantoin racemase</fullName>
    </submittedName>
</protein>
<dbReference type="PANTHER" id="PTHR42829">
    <property type="entry name" value="NADH-UBIQUINONE OXIDOREDUCTASE CHAIN 5"/>
    <property type="match status" value="1"/>
</dbReference>
<feature type="transmembrane region" description="Helical" evidence="5">
    <location>
        <begin position="205"/>
        <end position="227"/>
    </location>
</feature>
<dbReference type="PATRIC" id="fig|1609559.3.peg.1089"/>
<evidence type="ECO:0000313" key="9">
    <source>
        <dbReference type="Proteomes" id="UP000070587"/>
    </source>
</evidence>
<keyword evidence="3 5" id="KW-1133">Transmembrane helix</keyword>
<dbReference type="Pfam" id="PF00361">
    <property type="entry name" value="Proton_antipo_M"/>
    <property type="match status" value="1"/>
</dbReference>
<feature type="transmembrane region" description="Helical" evidence="5">
    <location>
        <begin position="270"/>
        <end position="289"/>
    </location>
</feature>
<feature type="domain" description="NADH:quinone oxidoreductase/Mrp antiporter transmembrane" evidence="6">
    <location>
        <begin position="128"/>
        <end position="406"/>
    </location>
</feature>
<feature type="transmembrane region" description="Helical" evidence="5">
    <location>
        <begin position="134"/>
        <end position="153"/>
    </location>
</feature>
<dbReference type="Pfam" id="PF00662">
    <property type="entry name" value="Proton_antipo_N"/>
    <property type="match status" value="1"/>
</dbReference>
<dbReference type="EMBL" id="CP010835">
    <property type="protein sequence ID" value="AMM53947.1"/>
    <property type="molecule type" value="Genomic_DNA"/>
</dbReference>
<dbReference type="NCBIfam" id="NF005097">
    <property type="entry name" value="PRK06525.1"/>
    <property type="match status" value="1"/>
</dbReference>
<evidence type="ECO:0000256" key="3">
    <source>
        <dbReference type="ARBA" id="ARBA00022989"/>
    </source>
</evidence>